<comment type="similarity">
    <text evidence="2 7">Belongs to the PRP38 family.</text>
</comment>
<accession>A0A7S2B1R6</accession>
<dbReference type="GO" id="GO:0000398">
    <property type="term" value="P:mRNA splicing, via spliceosome"/>
    <property type="evidence" value="ECO:0007669"/>
    <property type="project" value="UniProtKB-UniRule"/>
</dbReference>
<dbReference type="GO" id="GO:0005681">
    <property type="term" value="C:spliceosomal complex"/>
    <property type="evidence" value="ECO:0007669"/>
    <property type="project" value="UniProtKB-KW"/>
</dbReference>
<dbReference type="PANTHER" id="PTHR23142">
    <property type="entry name" value="PRE-MRNA-SPLICING FACTOR 38A-RELATED"/>
    <property type="match status" value="1"/>
</dbReference>
<proteinExistence type="inferred from homology"/>
<dbReference type="Gene3D" id="2.30.30.140">
    <property type="match status" value="1"/>
</dbReference>
<feature type="non-terminal residue" evidence="8">
    <location>
        <position position="331"/>
    </location>
</feature>
<name>A0A7S2B1R6_9STRA</name>
<organism evidence="8">
    <name type="scientific">Florenciella parvula</name>
    <dbReference type="NCBI Taxonomy" id="236787"/>
    <lineage>
        <taxon>Eukaryota</taxon>
        <taxon>Sar</taxon>
        <taxon>Stramenopiles</taxon>
        <taxon>Ochrophyta</taxon>
        <taxon>Dictyochophyceae</taxon>
        <taxon>Florenciellales</taxon>
        <taxon>Florenciella</taxon>
    </lineage>
</organism>
<reference evidence="8" key="1">
    <citation type="submission" date="2021-01" db="EMBL/GenBank/DDBJ databases">
        <authorList>
            <person name="Corre E."/>
            <person name="Pelletier E."/>
            <person name="Niang G."/>
            <person name="Scheremetjew M."/>
            <person name="Finn R."/>
            <person name="Kale V."/>
            <person name="Holt S."/>
            <person name="Cochrane G."/>
            <person name="Meng A."/>
            <person name="Brown T."/>
            <person name="Cohen L."/>
        </authorList>
    </citation>
    <scope>NUCLEOTIDE SEQUENCE</scope>
    <source>
        <strain evidence="8">RCC1693</strain>
    </source>
</reference>
<evidence type="ECO:0000256" key="5">
    <source>
        <dbReference type="ARBA" id="ARBA00023187"/>
    </source>
</evidence>
<evidence type="ECO:0000256" key="3">
    <source>
        <dbReference type="ARBA" id="ARBA00022664"/>
    </source>
</evidence>
<sequence>MSRSALDRFEQKQAQMQAQHSMGYGAPMGIMPMGPGAAYGAVAPLGAAFQQQPQLTGQELEDLEEKRRNEIPLWGNDTTFNMNPLLANRIIESDYFQSLQSMTTYHEVVDEIYHKCKNVEPWSPGTQRLPSTAFCLLTKLLTLRLTTKMMQGMLSHRDSPYIRAIGFLYIRVATEPKNIWNWFEEYIADEEEFAPTADPELKMTIGKWCTKILTDMSYYNTMLPRIPVPVERKIKAYLILFEDEQRRAGDNMAFVSELVSGLEVRAIYGDEDNDPAWYPAVVNEVVPPEEGRSSWPSVVVTFPEYGNQECLPLGKIEIPESITSGGGGGGG</sequence>
<keyword evidence="6 7" id="KW-0539">Nucleus</keyword>
<gene>
    <name evidence="8" type="ORF">FPAR1323_LOCUS1211</name>
</gene>
<keyword evidence="4 7" id="KW-0747">Spliceosome</keyword>
<evidence type="ECO:0000256" key="4">
    <source>
        <dbReference type="ARBA" id="ARBA00022728"/>
    </source>
</evidence>
<comment type="subcellular location">
    <subcellularLocation>
        <location evidence="1 7">Nucleus</location>
    </subcellularLocation>
</comment>
<keyword evidence="5 7" id="KW-0508">mRNA splicing</keyword>
<comment type="function">
    <text evidence="7">Required for pre-mRNA splicing.</text>
</comment>
<evidence type="ECO:0000256" key="6">
    <source>
        <dbReference type="ARBA" id="ARBA00023242"/>
    </source>
</evidence>
<evidence type="ECO:0000256" key="2">
    <source>
        <dbReference type="ARBA" id="ARBA00006164"/>
    </source>
</evidence>
<dbReference type="EMBL" id="HBGT01002167">
    <property type="protein sequence ID" value="CAD9383690.1"/>
    <property type="molecule type" value="Transcribed_RNA"/>
</dbReference>
<keyword evidence="3 7" id="KW-0507">mRNA processing</keyword>
<evidence type="ECO:0000256" key="1">
    <source>
        <dbReference type="ARBA" id="ARBA00004123"/>
    </source>
</evidence>
<evidence type="ECO:0000256" key="7">
    <source>
        <dbReference type="RuleBase" id="RU367025"/>
    </source>
</evidence>
<evidence type="ECO:0000313" key="8">
    <source>
        <dbReference type="EMBL" id="CAD9383690.1"/>
    </source>
</evidence>
<protein>
    <recommendedName>
        <fullName evidence="7">Pre-mRNA-splicing factor 38</fullName>
    </recommendedName>
</protein>
<dbReference type="AlphaFoldDB" id="A0A7S2B1R6"/>
<dbReference type="InterPro" id="IPR005037">
    <property type="entry name" value="PRP38"/>
</dbReference>
<dbReference type="Pfam" id="PF03371">
    <property type="entry name" value="PRP38"/>
    <property type="match status" value="1"/>
</dbReference>